<evidence type="ECO:0000313" key="6">
    <source>
        <dbReference type="Proteomes" id="UP000192923"/>
    </source>
</evidence>
<dbReference type="GO" id="GO:0005524">
    <property type="term" value="F:ATP binding"/>
    <property type="evidence" value="ECO:0007669"/>
    <property type="project" value="UniProtKB-UniRule"/>
</dbReference>
<evidence type="ECO:0000313" key="5">
    <source>
        <dbReference type="EMBL" id="SMF96907.1"/>
    </source>
</evidence>
<gene>
    <name evidence="3" type="primary">glk</name>
    <name evidence="5" type="ORF">SAMN02949497_4321</name>
</gene>
<protein>
    <recommendedName>
        <fullName evidence="3">Glucokinase</fullName>
        <ecNumber evidence="3">2.7.1.2</ecNumber>
    </recommendedName>
    <alternativeName>
        <fullName evidence="3">Glucose kinase</fullName>
    </alternativeName>
</protein>
<dbReference type="EMBL" id="FXAM01000001">
    <property type="protein sequence ID" value="SMF96907.1"/>
    <property type="molecule type" value="Genomic_DNA"/>
</dbReference>
<dbReference type="HAMAP" id="MF_00524">
    <property type="entry name" value="Glucokinase"/>
    <property type="match status" value="1"/>
</dbReference>
<feature type="binding site" evidence="3">
    <location>
        <begin position="5"/>
        <end position="10"/>
    </location>
    <ligand>
        <name>ATP</name>
        <dbReference type="ChEBI" id="CHEBI:30616"/>
    </ligand>
</feature>
<keyword evidence="3" id="KW-0324">Glycolysis</keyword>
<dbReference type="InterPro" id="IPR043129">
    <property type="entry name" value="ATPase_NBD"/>
</dbReference>
<dbReference type="GO" id="GO:0006096">
    <property type="term" value="P:glycolytic process"/>
    <property type="evidence" value="ECO:0007669"/>
    <property type="project" value="UniProtKB-UniRule"/>
</dbReference>
<keyword evidence="3" id="KW-0547">Nucleotide-binding</keyword>
<dbReference type="Gene3D" id="3.40.367.20">
    <property type="match status" value="1"/>
</dbReference>
<dbReference type="STRING" id="1760988.SAMN02949497_4321"/>
<comment type="catalytic activity">
    <reaction evidence="3">
        <text>D-glucose + ATP = D-glucose 6-phosphate + ADP + H(+)</text>
        <dbReference type="Rhea" id="RHEA:17825"/>
        <dbReference type="ChEBI" id="CHEBI:4167"/>
        <dbReference type="ChEBI" id="CHEBI:15378"/>
        <dbReference type="ChEBI" id="CHEBI:30616"/>
        <dbReference type="ChEBI" id="CHEBI:61548"/>
        <dbReference type="ChEBI" id="CHEBI:456216"/>
        <dbReference type="EC" id="2.7.1.2"/>
    </reaction>
</comment>
<dbReference type="RefSeq" id="WP_085215754.1">
    <property type="nucleotide sequence ID" value="NZ_FXAM01000001.1"/>
</dbReference>
<dbReference type="GO" id="GO:0004340">
    <property type="term" value="F:glucokinase activity"/>
    <property type="evidence" value="ECO:0007669"/>
    <property type="project" value="UniProtKB-UniRule"/>
</dbReference>
<keyword evidence="1 3" id="KW-0808">Transferase</keyword>
<dbReference type="OrthoDB" id="9800595at2"/>
<comment type="subcellular location">
    <subcellularLocation>
        <location evidence="3">Cytoplasm</location>
    </subcellularLocation>
</comment>
<evidence type="ECO:0000256" key="2">
    <source>
        <dbReference type="ARBA" id="ARBA00022777"/>
    </source>
</evidence>
<sequence>MLLAGDVGGTKTVLAQYEKSTEGLERVRERLYPSADYASLDEIVADFLSDQSVPLEAACFGVAGPVIDGRCYTTNLPWTIDERSLAATTGVGRVKLLNDLQAMALGLLRLGPEEWADLNPDAEPATGNRAVLAAGTGLGEAILYWDGMNYHPVATEGGHTDFAPNDALEDGLLAYLREKLGGHVSYERILSGPGIANIYAYLRDSGHAPESPELAAALAGTDDPAREISRCAMERGDALARATLRLFARVYGAEAGNLVLKCLARGGVLIGGGIAPKILAALTDGEFMEGFCAKGRFAGFMRTVPVRVALNPSTGLLGAADYAARCLL</sequence>
<dbReference type="GO" id="GO:0005536">
    <property type="term" value="F:D-glucose binding"/>
    <property type="evidence" value="ECO:0007669"/>
    <property type="project" value="InterPro"/>
</dbReference>
<evidence type="ECO:0000256" key="3">
    <source>
        <dbReference type="HAMAP-Rule" id="MF_00524"/>
    </source>
</evidence>
<dbReference type="NCBIfam" id="TIGR00749">
    <property type="entry name" value="glk"/>
    <property type="match status" value="1"/>
</dbReference>
<dbReference type="InterPro" id="IPR003836">
    <property type="entry name" value="Glucokinase"/>
</dbReference>
<organism evidence="5 6">
    <name type="scientific">Methylomagnum ishizawai</name>
    <dbReference type="NCBI Taxonomy" id="1760988"/>
    <lineage>
        <taxon>Bacteria</taxon>
        <taxon>Pseudomonadati</taxon>
        <taxon>Pseudomonadota</taxon>
        <taxon>Gammaproteobacteria</taxon>
        <taxon>Methylococcales</taxon>
        <taxon>Methylococcaceae</taxon>
        <taxon>Methylomagnum</taxon>
    </lineage>
</organism>
<dbReference type="Proteomes" id="UP000192923">
    <property type="component" value="Unassembled WGS sequence"/>
</dbReference>
<keyword evidence="3" id="KW-0963">Cytoplasm</keyword>
<dbReference type="SUPFAM" id="SSF53067">
    <property type="entry name" value="Actin-like ATPase domain"/>
    <property type="match status" value="1"/>
</dbReference>
<dbReference type="CDD" id="cd24008">
    <property type="entry name" value="ASKHA_NBD_GLK"/>
    <property type="match status" value="1"/>
</dbReference>
<reference evidence="5 6" key="1">
    <citation type="submission" date="2016-12" db="EMBL/GenBank/DDBJ databases">
        <authorList>
            <person name="Song W.-J."/>
            <person name="Kurnit D.M."/>
        </authorList>
    </citation>
    <scope>NUCLEOTIDE SEQUENCE [LARGE SCALE GENOMIC DNA]</scope>
    <source>
        <strain evidence="5 6">175</strain>
    </source>
</reference>
<keyword evidence="3" id="KW-0067">ATP-binding</keyword>
<dbReference type="GO" id="GO:0005737">
    <property type="term" value="C:cytoplasm"/>
    <property type="evidence" value="ECO:0007669"/>
    <property type="project" value="UniProtKB-SubCell"/>
</dbReference>
<dbReference type="PANTHER" id="PTHR47363:SF1">
    <property type="entry name" value="GLUCOKINASE"/>
    <property type="match status" value="1"/>
</dbReference>
<comment type="similarity">
    <text evidence="3 4">Belongs to the bacterial glucokinase family.</text>
</comment>
<dbReference type="AlphaFoldDB" id="A0A1Y6D2M9"/>
<dbReference type="PANTHER" id="PTHR47363">
    <property type="entry name" value="GLUCOKINASE"/>
    <property type="match status" value="1"/>
</dbReference>
<accession>A0A1Y6D2M9</accession>
<evidence type="ECO:0000256" key="1">
    <source>
        <dbReference type="ARBA" id="ARBA00022679"/>
    </source>
</evidence>
<keyword evidence="6" id="KW-1185">Reference proteome</keyword>
<dbReference type="Pfam" id="PF02685">
    <property type="entry name" value="Glucokinase"/>
    <property type="match status" value="1"/>
</dbReference>
<evidence type="ECO:0000256" key="4">
    <source>
        <dbReference type="RuleBase" id="RU004046"/>
    </source>
</evidence>
<keyword evidence="2 3" id="KW-0418">Kinase</keyword>
<dbReference type="EC" id="2.7.1.2" evidence="3"/>
<name>A0A1Y6D2M9_9GAMM</name>
<dbReference type="Gene3D" id="3.30.420.40">
    <property type="match status" value="1"/>
</dbReference>
<proteinExistence type="inferred from homology"/>